<keyword evidence="3" id="KW-1185">Reference proteome</keyword>
<reference evidence="2 3" key="1">
    <citation type="submission" date="2019-03" db="EMBL/GenBank/DDBJ databases">
        <title>Genomic Encyclopedia of Archaeal and Bacterial Type Strains, Phase II (KMG-II): from individual species to whole genera.</title>
        <authorList>
            <person name="Goeker M."/>
        </authorList>
    </citation>
    <scope>NUCLEOTIDE SEQUENCE [LARGE SCALE GENOMIC DNA]</scope>
    <source>
        <strain evidence="2 3">DSM 28213</strain>
    </source>
</reference>
<dbReference type="PROSITE" id="PS51257">
    <property type="entry name" value="PROKAR_LIPOPROTEIN"/>
    <property type="match status" value="1"/>
</dbReference>
<organism evidence="2 3">
    <name type="scientific">Myroides indicus</name>
    <dbReference type="NCBI Taxonomy" id="1323422"/>
    <lineage>
        <taxon>Bacteria</taxon>
        <taxon>Pseudomonadati</taxon>
        <taxon>Bacteroidota</taxon>
        <taxon>Flavobacteriia</taxon>
        <taxon>Flavobacteriales</taxon>
        <taxon>Flavobacteriaceae</taxon>
        <taxon>Myroides</taxon>
    </lineage>
</organism>
<evidence type="ECO:0000313" key="3">
    <source>
        <dbReference type="Proteomes" id="UP000295215"/>
    </source>
</evidence>
<evidence type="ECO:0008006" key="4">
    <source>
        <dbReference type="Google" id="ProtNLM"/>
    </source>
</evidence>
<dbReference type="OrthoDB" id="710555at2"/>
<dbReference type="RefSeq" id="WP_133712513.1">
    <property type="nucleotide sequence ID" value="NZ_SOAG01000012.1"/>
</dbReference>
<evidence type="ECO:0000313" key="2">
    <source>
        <dbReference type="EMBL" id="TDS58195.1"/>
    </source>
</evidence>
<dbReference type="EMBL" id="SOAG01000012">
    <property type="protein sequence ID" value="TDS58195.1"/>
    <property type="molecule type" value="Genomic_DNA"/>
</dbReference>
<protein>
    <recommendedName>
        <fullName evidence="4">Lipoprotein</fullName>
    </recommendedName>
</protein>
<feature type="signal peptide" evidence="1">
    <location>
        <begin position="1"/>
        <end position="23"/>
    </location>
</feature>
<feature type="chain" id="PRO_5020691607" description="Lipoprotein" evidence="1">
    <location>
        <begin position="24"/>
        <end position="148"/>
    </location>
</feature>
<name>A0A4V3E8D3_9FLAO</name>
<proteinExistence type="predicted"/>
<comment type="caution">
    <text evidence="2">The sequence shown here is derived from an EMBL/GenBank/DDBJ whole genome shotgun (WGS) entry which is preliminary data.</text>
</comment>
<keyword evidence="1" id="KW-0732">Signal</keyword>
<sequence length="148" mass="16322">MKKVNTKIAFLGILSVLTFGIIATSCSKNDDNGGYEQPTKGTIDAAVGTYKGKLRSSHLDQYEYFDAVVIVTKVDDQHLKVTPKSGEAYSSVTPKTFKVEGGYNNDIQSVYGILEGYLWYTADVKTLEMATNQQAETDINFLFDGVKQ</sequence>
<gene>
    <name evidence="2" type="ORF">C8P70_11226</name>
</gene>
<dbReference type="Proteomes" id="UP000295215">
    <property type="component" value="Unassembled WGS sequence"/>
</dbReference>
<accession>A0A4V3E8D3</accession>
<dbReference type="AlphaFoldDB" id="A0A4V3E8D3"/>
<evidence type="ECO:0000256" key="1">
    <source>
        <dbReference type="SAM" id="SignalP"/>
    </source>
</evidence>